<keyword evidence="3" id="KW-1185">Reference proteome</keyword>
<feature type="compositionally biased region" description="Polar residues" evidence="1">
    <location>
        <begin position="1"/>
        <end position="12"/>
    </location>
</feature>
<dbReference type="Proteomes" id="UP000807025">
    <property type="component" value="Unassembled WGS sequence"/>
</dbReference>
<organism evidence="2 3">
    <name type="scientific">Pleurotus eryngii</name>
    <name type="common">Boletus of the steppes</name>
    <dbReference type="NCBI Taxonomy" id="5323"/>
    <lineage>
        <taxon>Eukaryota</taxon>
        <taxon>Fungi</taxon>
        <taxon>Dikarya</taxon>
        <taxon>Basidiomycota</taxon>
        <taxon>Agaricomycotina</taxon>
        <taxon>Agaricomycetes</taxon>
        <taxon>Agaricomycetidae</taxon>
        <taxon>Agaricales</taxon>
        <taxon>Pleurotineae</taxon>
        <taxon>Pleurotaceae</taxon>
        <taxon>Pleurotus</taxon>
    </lineage>
</organism>
<evidence type="ECO:0000313" key="3">
    <source>
        <dbReference type="Proteomes" id="UP000807025"/>
    </source>
</evidence>
<comment type="caution">
    <text evidence="2">The sequence shown here is derived from an EMBL/GenBank/DDBJ whole genome shotgun (WGS) entry which is preliminary data.</text>
</comment>
<protein>
    <submittedName>
        <fullName evidence="2">Uncharacterized protein</fullName>
    </submittedName>
</protein>
<evidence type="ECO:0000256" key="1">
    <source>
        <dbReference type="SAM" id="MobiDB-lite"/>
    </source>
</evidence>
<accession>A0A9P5ZTP4</accession>
<dbReference type="EMBL" id="MU154600">
    <property type="protein sequence ID" value="KAF9492510.1"/>
    <property type="molecule type" value="Genomic_DNA"/>
</dbReference>
<gene>
    <name evidence="2" type="ORF">BDN71DRAFT_1497484</name>
</gene>
<evidence type="ECO:0000313" key="2">
    <source>
        <dbReference type="EMBL" id="KAF9492510.1"/>
    </source>
</evidence>
<dbReference type="AlphaFoldDB" id="A0A9P5ZTP4"/>
<feature type="region of interest" description="Disordered" evidence="1">
    <location>
        <begin position="1"/>
        <end position="20"/>
    </location>
</feature>
<dbReference type="OrthoDB" id="2369050at2759"/>
<reference evidence="2" key="1">
    <citation type="submission" date="2020-11" db="EMBL/GenBank/DDBJ databases">
        <authorList>
            <consortium name="DOE Joint Genome Institute"/>
            <person name="Ahrendt S."/>
            <person name="Riley R."/>
            <person name="Andreopoulos W."/>
            <person name="Labutti K."/>
            <person name="Pangilinan J."/>
            <person name="Ruiz-Duenas F.J."/>
            <person name="Barrasa J.M."/>
            <person name="Sanchez-Garcia M."/>
            <person name="Camarero S."/>
            <person name="Miyauchi S."/>
            <person name="Serrano A."/>
            <person name="Linde D."/>
            <person name="Babiker R."/>
            <person name="Drula E."/>
            <person name="Ayuso-Fernandez I."/>
            <person name="Pacheco R."/>
            <person name="Padilla G."/>
            <person name="Ferreira P."/>
            <person name="Barriuso J."/>
            <person name="Kellner H."/>
            <person name="Castanera R."/>
            <person name="Alfaro M."/>
            <person name="Ramirez L."/>
            <person name="Pisabarro A.G."/>
            <person name="Kuo A."/>
            <person name="Tritt A."/>
            <person name="Lipzen A."/>
            <person name="He G."/>
            <person name="Yan M."/>
            <person name="Ng V."/>
            <person name="Cullen D."/>
            <person name="Martin F."/>
            <person name="Rosso M.-N."/>
            <person name="Henrissat B."/>
            <person name="Hibbett D."/>
            <person name="Martinez A.T."/>
            <person name="Grigoriev I.V."/>
        </authorList>
    </citation>
    <scope>NUCLEOTIDE SEQUENCE</scope>
    <source>
        <strain evidence="2">ATCC 90797</strain>
    </source>
</reference>
<proteinExistence type="predicted"/>
<name>A0A9P5ZTP4_PLEER</name>
<sequence length="280" mass="31844">MGAKATITQSAPNRPPAMGEGDVDPSLLWDWFTKCENFLRHKGTEERDMLAAKGPVLAQMDWDTYKSQMRSLFLASDWVHTTRMEILRLRQPGSKPFINFAFEVMGKNNLLAGTDSFMNDDYMRETLEAVMEQDLSRECNCEGTHLITDFQAWLDEVKRLDERRRARLEKLTREIAKISVRSTTGPSTRVPFTCANQTPAPSVRTLMPMLKLTELERQLLLSNGGCFKCRKFWANHIGARCTAPPWTEPPTKPSRLLTCPPDPRPSVLEGAFPVPLWLLS</sequence>